<evidence type="ECO:0000256" key="5">
    <source>
        <dbReference type="ARBA" id="ARBA00023242"/>
    </source>
</evidence>
<sequence length="690" mass="78396">MDSLRKRPRPEGSPADDQLPTSPTIALLQTQINTLQTQLTHSQSMRALERKSFQLNEERLKRQVADAHLEMEQHREINEAMQIEMEQMEGQMGAWVERAREAEEMSLTRPSDVHHHDDCSKCILLQQRLDATVNQVNELTKLLQQAQQMASVAEVKASTAELKLSQLEAAQEAAPIPAATDENNCTPQILRATRLQLSQTERVNRELARQNNEMKVRLKDMVKTKEKMGSAQRTVAELEKEVQQLQQRVESGQVAERRWMEIRKEIVEEGLVGDDCDCVMVENEHFSVLTVGVPPEIATVVRKFQGLKYNISKMKEENARLVAVSDEKSQRCAQYDKQLREKAQLVSSLEKEVKTANETIQHLELENRKIMAQQVIWKRESEGMRSLLDTYEMQETKSAQLKQSKPKSQSDDTPIVKGLQLSLKSSQDETKLLSETNQRLETEIDSLKAQQQAARVEHERVLEKFGKLRSALMEERSKAQAAEERACHAETLAGKGSYNAETTRVLHLETNPLSDAMREKYQAEIDSLKQRLEQAEQLATETSSLAEGTTTPAPSSRSKGSFGSGATSDGLSSLDAQKLHKRLKERFKEQIGLFREGVYLLTGCKIDMSFSDSDCPHFKVRSMYSEREEDHLMFQWNRKKGEDNDLDLMSTDLAQLLMSGPSAIYMTKFCSVPAFMASVTLEMFEKQTMV</sequence>
<proteinExistence type="inferred from homology"/>
<evidence type="ECO:0000313" key="9">
    <source>
        <dbReference type="EMBL" id="KAL3797762.1"/>
    </source>
</evidence>
<keyword evidence="4" id="KW-0498">Mitosis</keyword>
<keyword evidence="10" id="KW-1185">Reference proteome</keyword>
<evidence type="ECO:0000256" key="3">
    <source>
        <dbReference type="ARBA" id="ARBA00022618"/>
    </source>
</evidence>
<dbReference type="Proteomes" id="UP001530400">
    <property type="component" value="Unassembled WGS sequence"/>
</dbReference>
<dbReference type="AlphaFoldDB" id="A0ABD3QCE5"/>
<accession>A0ABD3QCE5</accession>
<keyword evidence="5" id="KW-0539">Nucleus</keyword>
<dbReference type="PANTHER" id="PTHR23168">
    <property type="entry name" value="MITOTIC SPINDLE ASSEMBLY CHECKPOINT PROTEIN MAD1 MITOTIC ARREST DEFICIENT-LIKE PROTEIN 1"/>
    <property type="match status" value="1"/>
</dbReference>
<feature type="coiled-coil region" evidence="7">
    <location>
        <begin position="332"/>
        <end position="373"/>
    </location>
</feature>
<feature type="region of interest" description="Disordered" evidence="8">
    <location>
        <begin position="1"/>
        <end position="22"/>
    </location>
</feature>
<dbReference type="Gene3D" id="6.10.250.90">
    <property type="match status" value="1"/>
</dbReference>
<dbReference type="Pfam" id="PF05557">
    <property type="entry name" value="MAD"/>
    <property type="match status" value="1"/>
</dbReference>
<feature type="coiled-coil region" evidence="7">
    <location>
        <begin position="129"/>
        <end position="156"/>
    </location>
</feature>
<feature type="coiled-coil region" evidence="7">
    <location>
        <begin position="190"/>
        <end position="255"/>
    </location>
</feature>
<feature type="compositionally biased region" description="Polar residues" evidence="8">
    <location>
        <begin position="537"/>
        <end position="570"/>
    </location>
</feature>
<gene>
    <name evidence="9" type="ORF">ACHAWO_000379</name>
</gene>
<comment type="similarity">
    <text evidence="2">Belongs to the MAD1 family.</text>
</comment>
<evidence type="ECO:0000256" key="8">
    <source>
        <dbReference type="SAM" id="MobiDB-lite"/>
    </source>
</evidence>
<reference evidence="9 10" key="1">
    <citation type="submission" date="2024-10" db="EMBL/GenBank/DDBJ databases">
        <title>Updated reference genomes for cyclostephanoid diatoms.</title>
        <authorList>
            <person name="Roberts W.R."/>
            <person name="Alverson A.J."/>
        </authorList>
    </citation>
    <scope>NUCLEOTIDE SEQUENCE [LARGE SCALE GENOMIC DNA]</scope>
    <source>
        <strain evidence="9 10">AJA010-31</strain>
    </source>
</reference>
<dbReference type="PANTHER" id="PTHR23168:SF0">
    <property type="entry name" value="MITOTIC SPINDLE ASSEMBLY CHECKPOINT PROTEIN MAD1"/>
    <property type="match status" value="1"/>
</dbReference>
<dbReference type="InterPro" id="IPR008672">
    <property type="entry name" value="Mad1"/>
</dbReference>
<name>A0ABD3QCE5_9STRA</name>
<evidence type="ECO:0000256" key="2">
    <source>
        <dbReference type="ARBA" id="ARBA00008029"/>
    </source>
</evidence>
<keyword evidence="3" id="KW-0132">Cell division</keyword>
<evidence type="ECO:0000256" key="6">
    <source>
        <dbReference type="ARBA" id="ARBA00023306"/>
    </source>
</evidence>
<evidence type="ECO:0000256" key="7">
    <source>
        <dbReference type="SAM" id="Coils"/>
    </source>
</evidence>
<comment type="caution">
    <text evidence="9">The sequence shown here is derived from an EMBL/GenBank/DDBJ whole genome shotgun (WGS) entry which is preliminary data.</text>
</comment>
<feature type="region of interest" description="Disordered" evidence="8">
    <location>
        <begin position="536"/>
        <end position="570"/>
    </location>
</feature>
<feature type="coiled-coil region" evidence="7">
    <location>
        <begin position="423"/>
        <end position="464"/>
    </location>
</feature>
<evidence type="ECO:0000256" key="4">
    <source>
        <dbReference type="ARBA" id="ARBA00022776"/>
    </source>
</evidence>
<organism evidence="9 10">
    <name type="scientific">Cyclotella atomus</name>
    <dbReference type="NCBI Taxonomy" id="382360"/>
    <lineage>
        <taxon>Eukaryota</taxon>
        <taxon>Sar</taxon>
        <taxon>Stramenopiles</taxon>
        <taxon>Ochrophyta</taxon>
        <taxon>Bacillariophyta</taxon>
        <taxon>Coscinodiscophyceae</taxon>
        <taxon>Thalassiosirophycidae</taxon>
        <taxon>Stephanodiscales</taxon>
        <taxon>Stephanodiscaceae</taxon>
        <taxon>Cyclotella</taxon>
    </lineage>
</organism>
<feature type="coiled-coil region" evidence="7">
    <location>
        <begin position="57"/>
        <end position="105"/>
    </location>
</feature>
<evidence type="ECO:0000313" key="10">
    <source>
        <dbReference type="Proteomes" id="UP001530400"/>
    </source>
</evidence>
<dbReference type="Gene3D" id="3.30.457.60">
    <property type="match status" value="1"/>
</dbReference>
<keyword evidence="6" id="KW-0131">Cell cycle</keyword>
<protein>
    <recommendedName>
        <fullName evidence="11">Mitotic spindle assembly checkpoint protein MAD1</fullName>
    </recommendedName>
</protein>
<dbReference type="GO" id="GO:0051301">
    <property type="term" value="P:cell division"/>
    <property type="evidence" value="ECO:0007669"/>
    <property type="project" value="UniProtKB-KW"/>
</dbReference>
<keyword evidence="7" id="KW-0175">Coiled coil</keyword>
<evidence type="ECO:0008006" key="11">
    <source>
        <dbReference type="Google" id="ProtNLM"/>
    </source>
</evidence>
<dbReference type="GO" id="GO:0005634">
    <property type="term" value="C:nucleus"/>
    <property type="evidence" value="ECO:0007669"/>
    <property type="project" value="UniProtKB-SubCell"/>
</dbReference>
<evidence type="ECO:0000256" key="1">
    <source>
        <dbReference type="ARBA" id="ARBA00004123"/>
    </source>
</evidence>
<dbReference type="EMBL" id="JALLPJ020000240">
    <property type="protein sequence ID" value="KAL3797762.1"/>
    <property type="molecule type" value="Genomic_DNA"/>
</dbReference>
<comment type="subcellular location">
    <subcellularLocation>
        <location evidence="1">Nucleus</location>
    </subcellularLocation>
</comment>